<dbReference type="Pfam" id="PF03732">
    <property type="entry name" value="Retrotrans_gag"/>
    <property type="match status" value="1"/>
</dbReference>
<gene>
    <name evidence="3" type="primary">LOC108662804</name>
</gene>
<proteinExistence type="predicted"/>
<dbReference type="Gramene" id="Tc07v2_t013850.1">
    <property type="protein sequence ID" value="Tc07v2_p013850.1"/>
    <property type="gene ID" value="Tc07v2_g013850"/>
</dbReference>
<dbReference type="KEGG" id="tcc:108662804"/>
<organism evidence="2 3">
    <name type="scientific">Theobroma cacao</name>
    <name type="common">Cacao</name>
    <name type="synonym">Cocoa</name>
    <dbReference type="NCBI Taxonomy" id="3641"/>
    <lineage>
        <taxon>Eukaryota</taxon>
        <taxon>Viridiplantae</taxon>
        <taxon>Streptophyta</taxon>
        <taxon>Embryophyta</taxon>
        <taxon>Tracheophyta</taxon>
        <taxon>Spermatophyta</taxon>
        <taxon>Magnoliopsida</taxon>
        <taxon>eudicotyledons</taxon>
        <taxon>Gunneridae</taxon>
        <taxon>Pentapetalae</taxon>
        <taxon>rosids</taxon>
        <taxon>malvids</taxon>
        <taxon>Malvales</taxon>
        <taxon>Malvaceae</taxon>
        <taxon>Byttnerioideae</taxon>
        <taxon>Theobroma</taxon>
    </lineage>
</organism>
<dbReference type="AlphaFoldDB" id="A0AB32WJU8"/>
<dbReference type="InterPro" id="IPR005162">
    <property type="entry name" value="Retrotrans_gag_dom"/>
</dbReference>
<name>A0AB32WJU8_THECC</name>
<evidence type="ECO:0000259" key="1">
    <source>
        <dbReference type="Pfam" id="PF03732"/>
    </source>
</evidence>
<protein>
    <submittedName>
        <fullName evidence="3">Uncharacterized protein LOC108662804</fullName>
    </submittedName>
</protein>
<dbReference type="PANTHER" id="PTHR33223:SF11">
    <property type="entry name" value="ELEMENT PROTEIN, PUTATIVE-RELATED"/>
    <property type="match status" value="1"/>
</dbReference>
<dbReference type="PANTHER" id="PTHR33223">
    <property type="entry name" value="CCHC-TYPE DOMAIN-CONTAINING PROTEIN"/>
    <property type="match status" value="1"/>
</dbReference>
<dbReference type="GeneID" id="108662804"/>
<feature type="domain" description="Retrotransposon gag" evidence="1">
    <location>
        <begin position="55"/>
        <end position="147"/>
    </location>
</feature>
<dbReference type="Proteomes" id="UP000694886">
    <property type="component" value="Chromosome 7"/>
</dbReference>
<accession>A0AB32WJU8</accession>
<reference evidence="2" key="1">
    <citation type="journal article" date="1997" name="Nucleic Acids Res.">
        <title>tRNAscan-SE: a program for improved detection of transfer RNA genes in genomic sequence.</title>
        <authorList>
            <person name="Lowe T.M."/>
            <person name="Eddy S.R."/>
        </authorList>
    </citation>
    <scope>NUCLEOTIDE SEQUENCE [LARGE SCALE GENOMIC DNA]</scope>
    <source>
        <strain evidence="2">r\B97-61/B2</strain>
    </source>
</reference>
<reference evidence="3" key="2">
    <citation type="submission" date="2025-08" db="UniProtKB">
        <authorList>
            <consortium name="RefSeq"/>
        </authorList>
    </citation>
    <scope>IDENTIFICATION</scope>
</reference>
<dbReference type="RefSeq" id="XP_017979877.1">
    <property type="nucleotide sequence ID" value="XM_018124388.1"/>
</dbReference>
<evidence type="ECO:0000313" key="2">
    <source>
        <dbReference type="Proteomes" id="UP000694886"/>
    </source>
</evidence>
<sequence length="367" mass="41940">MADQQEEETKPLRDYVVPQFGGLPNDDPNAHIINFLEICDTFKANGVTDDAIRLRLFPFSLRDKAKSWLNSLPAGSINTWDDLAQKSLAKFFLPAKLAKMRNDITSFMQFDSESLYEAWERYKDLMRRCPHHGLAKWLQVQTFYNGLLGPFRTTIDVATRGALMSKSIDEAYDLLEEIAYNNYQWPSERLGTRKIAGIHESDVLNTVSTQLASLAKKIDKLSVNAIQNSFMTCEFCGERHSNDNCPIYYESCQFVGNTKQNNPYSNTYNPGWRNHPIFSWNNNQRSSLMAKSNFPSRFPSSAPMPEKKPLMEAMFMQFMTKTDAFITKIDTFMIKTDASIQNQATSIRNLEIQVGQLANALNSRPQV</sequence>
<evidence type="ECO:0000313" key="3">
    <source>
        <dbReference type="RefSeq" id="XP_017979877.1"/>
    </source>
</evidence>